<dbReference type="GO" id="GO:0030261">
    <property type="term" value="P:chromosome condensation"/>
    <property type="evidence" value="ECO:0007669"/>
    <property type="project" value="UniProtKB-KW"/>
</dbReference>
<dbReference type="PROSITE" id="PS00045">
    <property type="entry name" value="HISTONE_LIKE"/>
    <property type="match status" value="1"/>
</dbReference>
<evidence type="ECO:0000256" key="3">
    <source>
        <dbReference type="ARBA" id="ARBA00023125"/>
    </source>
</evidence>
<dbReference type="Pfam" id="PF00216">
    <property type="entry name" value="Bac_DNA_binding"/>
    <property type="match status" value="1"/>
</dbReference>
<dbReference type="InterPro" id="IPR000119">
    <property type="entry name" value="Hist_DNA-bd"/>
</dbReference>
<comment type="caution">
    <text evidence="5">The sequence shown here is derived from an EMBL/GenBank/DDBJ whole genome shotgun (WGS) entry which is preliminary data.</text>
</comment>
<dbReference type="GO" id="GO:0030527">
    <property type="term" value="F:structural constituent of chromatin"/>
    <property type="evidence" value="ECO:0007669"/>
    <property type="project" value="InterPro"/>
</dbReference>
<dbReference type="Proteomes" id="UP000526501">
    <property type="component" value="Unassembled WGS sequence"/>
</dbReference>
<evidence type="ECO:0000256" key="1">
    <source>
        <dbReference type="ARBA" id="ARBA00010529"/>
    </source>
</evidence>
<dbReference type="InterPro" id="IPR020816">
    <property type="entry name" value="Histone-like_DNA-bd_CS"/>
</dbReference>
<name>A0A7X1B8Y2_9BACT</name>
<dbReference type="PANTHER" id="PTHR33175">
    <property type="entry name" value="DNA-BINDING PROTEIN HU"/>
    <property type="match status" value="1"/>
</dbReference>
<dbReference type="RefSeq" id="WP_185660438.1">
    <property type="nucleotide sequence ID" value="NZ_CAWPOO010000012.1"/>
</dbReference>
<dbReference type="PANTHER" id="PTHR33175:SF3">
    <property type="entry name" value="DNA-BINDING PROTEIN HU-BETA"/>
    <property type="match status" value="1"/>
</dbReference>
<dbReference type="CDD" id="cd13831">
    <property type="entry name" value="HU"/>
    <property type="match status" value="1"/>
</dbReference>
<keyword evidence="3 5" id="KW-0238">DNA-binding</keyword>
<accession>A0A7X1B8Y2</accession>
<evidence type="ECO:0000313" key="5">
    <source>
        <dbReference type="EMBL" id="MBC2606568.1"/>
    </source>
</evidence>
<evidence type="ECO:0000256" key="4">
    <source>
        <dbReference type="RuleBase" id="RU003939"/>
    </source>
</evidence>
<dbReference type="GO" id="GO:0003677">
    <property type="term" value="F:DNA binding"/>
    <property type="evidence" value="ECO:0007669"/>
    <property type="project" value="UniProtKB-KW"/>
</dbReference>
<dbReference type="EMBL" id="JACHVC010000012">
    <property type="protein sequence ID" value="MBC2606568.1"/>
    <property type="molecule type" value="Genomic_DNA"/>
</dbReference>
<reference evidence="5 6" key="1">
    <citation type="submission" date="2020-07" db="EMBL/GenBank/DDBJ databases">
        <authorList>
            <person name="Feng X."/>
        </authorList>
    </citation>
    <scope>NUCLEOTIDE SEQUENCE [LARGE SCALE GENOMIC DNA]</scope>
    <source>
        <strain evidence="5 6">JCM23202</strain>
    </source>
</reference>
<proteinExistence type="inferred from homology"/>
<gene>
    <name evidence="5" type="ORF">H5P27_10990</name>
</gene>
<organism evidence="5 6">
    <name type="scientific">Pelagicoccus albus</name>
    <dbReference type="NCBI Taxonomy" id="415222"/>
    <lineage>
        <taxon>Bacteria</taxon>
        <taxon>Pseudomonadati</taxon>
        <taxon>Verrucomicrobiota</taxon>
        <taxon>Opitutia</taxon>
        <taxon>Puniceicoccales</taxon>
        <taxon>Pelagicoccaceae</taxon>
        <taxon>Pelagicoccus</taxon>
    </lineage>
</organism>
<dbReference type="InterPro" id="IPR010992">
    <property type="entry name" value="IHF-like_DNA-bd_dom_sf"/>
</dbReference>
<dbReference type="AlphaFoldDB" id="A0A7X1B8Y2"/>
<dbReference type="SMART" id="SM00411">
    <property type="entry name" value="BHL"/>
    <property type="match status" value="1"/>
</dbReference>
<keyword evidence="2" id="KW-0226">DNA condensation</keyword>
<evidence type="ECO:0000256" key="2">
    <source>
        <dbReference type="ARBA" id="ARBA00023067"/>
    </source>
</evidence>
<evidence type="ECO:0000313" key="6">
    <source>
        <dbReference type="Proteomes" id="UP000526501"/>
    </source>
</evidence>
<keyword evidence="6" id="KW-1185">Reference proteome</keyword>
<protein>
    <submittedName>
        <fullName evidence="5">HU family DNA-binding protein</fullName>
    </submittedName>
</protein>
<dbReference type="PRINTS" id="PR01727">
    <property type="entry name" value="DNABINDINGHU"/>
</dbReference>
<dbReference type="Gene3D" id="4.10.520.10">
    <property type="entry name" value="IHF-like DNA-binding proteins"/>
    <property type="match status" value="1"/>
</dbReference>
<comment type="similarity">
    <text evidence="1 4">Belongs to the bacterial histone-like protein family.</text>
</comment>
<dbReference type="SUPFAM" id="SSF47729">
    <property type="entry name" value="IHF-like DNA-binding proteins"/>
    <property type="match status" value="1"/>
</dbReference>
<sequence>MNKSELIAEIQKNLGDSSKAEAEKALSAVLASVKTAVKKAAKEVKLRDKDSKDAVAIQLVGFGTFSVGKRSARTGINPLTKEPLKIKASKNVKFKAGAGLKEVL</sequence>
<dbReference type="GO" id="GO:0005829">
    <property type="term" value="C:cytosol"/>
    <property type="evidence" value="ECO:0007669"/>
    <property type="project" value="TreeGrafter"/>
</dbReference>